<evidence type="ECO:0000313" key="2">
    <source>
        <dbReference type="EMBL" id="MPM53600.1"/>
    </source>
</evidence>
<reference evidence="2" key="1">
    <citation type="submission" date="2019-08" db="EMBL/GenBank/DDBJ databases">
        <authorList>
            <person name="Kucharzyk K."/>
            <person name="Murdoch R.W."/>
            <person name="Higgins S."/>
            <person name="Loffler F."/>
        </authorList>
    </citation>
    <scope>NUCLEOTIDE SEQUENCE</scope>
</reference>
<dbReference type="AlphaFoldDB" id="A0A645AKF1"/>
<evidence type="ECO:0000256" key="1">
    <source>
        <dbReference type="SAM" id="Phobius"/>
    </source>
</evidence>
<keyword evidence="1" id="KW-0812">Transmembrane</keyword>
<keyword evidence="1" id="KW-1133">Transmembrane helix</keyword>
<dbReference type="EMBL" id="VSSQ01014411">
    <property type="protein sequence ID" value="MPM53600.1"/>
    <property type="molecule type" value="Genomic_DNA"/>
</dbReference>
<feature type="transmembrane region" description="Helical" evidence="1">
    <location>
        <begin position="20"/>
        <end position="41"/>
    </location>
</feature>
<protein>
    <submittedName>
        <fullName evidence="2">Uncharacterized protein</fullName>
    </submittedName>
</protein>
<accession>A0A645AKF1</accession>
<organism evidence="2">
    <name type="scientific">bioreactor metagenome</name>
    <dbReference type="NCBI Taxonomy" id="1076179"/>
    <lineage>
        <taxon>unclassified sequences</taxon>
        <taxon>metagenomes</taxon>
        <taxon>ecological metagenomes</taxon>
    </lineage>
</organism>
<sequence length="53" mass="5380">MGVLLGAGENQVTLSYHVPYLGVYAGVSAAAAALYSLLCVLNARGKKKKGNAA</sequence>
<keyword evidence="1" id="KW-0472">Membrane</keyword>
<gene>
    <name evidence="2" type="ORF">SDC9_100368</name>
</gene>
<name>A0A645AKF1_9ZZZZ</name>
<comment type="caution">
    <text evidence="2">The sequence shown here is derived from an EMBL/GenBank/DDBJ whole genome shotgun (WGS) entry which is preliminary data.</text>
</comment>
<proteinExistence type="predicted"/>